<gene>
    <name evidence="1" type="ORF">I8J31_15465</name>
</gene>
<keyword evidence="2" id="KW-1185">Reference proteome</keyword>
<name>A0A934JVE4_9GAMM</name>
<evidence type="ECO:0000313" key="1">
    <source>
        <dbReference type="EMBL" id="MBJ7539076.1"/>
    </source>
</evidence>
<accession>A0A934JVE4</accession>
<dbReference type="Proteomes" id="UP000628710">
    <property type="component" value="Unassembled WGS sequence"/>
</dbReference>
<reference evidence="1" key="1">
    <citation type="submission" date="2020-12" db="EMBL/GenBank/DDBJ databases">
        <title>Marinomonas arctica sp. nov., a psychrotolerant bacterium isolated from the Arctic.</title>
        <authorList>
            <person name="Zhang Y."/>
        </authorList>
    </citation>
    <scope>NUCLEOTIDE SEQUENCE</scope>
    <source>
        <strain evidence="1">C1424</strain>
    </source>
</reference>
<protein>
    <submittedName>
        <fullName evidence="1">Uncharacterized protein</fullName>
    </submittedName>
</protein>
<organism evidence="1 2">
    <name type="scientific">Marinomonas transparens</name>
    <dbReference type="NCBI Taxonomy" id="2795388"/>
    <lineage>
        <taxon>Bacteria</taxon>
        <taxon>Pseudomonadati</taxon>
        <taxon>Pseudomonadota</taxon>
        <taxon>Gammaproteobacteria</taxon>
        <taxon>Oceanospirillales</taxon>
        <taxon>Oceanospirillaceae</taxon>
        <taxon>Marinomonas</taxon>
    </lineage>
</organism>
<dbReference type="EMBL" id="JAEMNX010000020">
    <property type="protein sequence ID" value="MBJ7539076.1"/>
    <property type="molecule type" value="Genomic_DNA"/>
</dbReference>
<dbReference type="AlphaFoldDB" id="A0A934JVE4"/>
<dbReference type="RefSeq" id="WP_199469478.1">
    <property type="nucleotide sequence ID" value="NZ_JAEMNX010000020.1"/>
</dbReference>
<proteinExistence type="predicted"/>
<comment type="caution">
    <text evidence="1">The sequence shown here is derived from an EMBL/GenBank/DDBJ whole genome shotgun (WGS) entry which is preliminary data.</text>
</comment>
<evidence type="ECO:0000313" key="2">
    <source>
        <dbReference type="Proteomes" id="UP000628710"/>
    </source>
</evidence>
<sequence>MNTIILTVLKVTLTKLFTEKVLIAIFIHVAEYLTKKTSNTLDDELVAEVKKALNKSQGLGPDQK</sequence>